<evidence type="ECO:0000256" key="2">
    <source>
        <dbReference type="ARBA" id="ARBA00004573"/>
    </source>
</evidence>
<gene>
    <name evidence="19" type="ORF">MATL_G00257250</name>
</gene>
<organism evidence="19 20">
    <name type="scientific">Megalops atlanticus</name>
    <name type="common">Tarpon</name>
    <name type="synonym">Clupea gigantea</name>
    <dbReference type="NCBI Taxonomy" id="7932"/>
    <lineage>
        <taxon>Eukaryota</taxon>
        <taxon>Metazoa</taxon>
        <taxon>Chordata</taxon>
        <taxon>Craniata</taxon>
        <taxon>Vertebrata</taxon>
        <taxon>Euteleostomi</taxon>
        <taxon>Actinopterygii</taxon>
        <taxon>Neopterygii</taxon>
        <taxon>Teleostei</taxon>
        <taxon>Elopiformes</taxon>
        <taxon>Megalopidae</taxon>
        <taxon>Megalops</taxon>
    </lineage>
</organism>
<keyword evidence="8" id="KW-0560">Oxidoreductase</keyword>
<keyword evidence="13" id="KW-0325">Glycoprotein</keyword>
<dbReference type="PROSITE" id="PS00498">
    <property type="entry name" value="TYROSINASE_2"/>
    <property type="match status" value="1"/>
</dbReference>
<keyword evidence="10" id="KW-0503">Monooxygenase</keyword>
<evidence type="ECO:0000256" key="14">
    <source>
        <dbReference type="ARBA" id="ARBA00039304"/>
    </source>
</evidence>
<dbReference type="PANTHER" id="PTHR11474">
    <property type="entry name" value="TYROSINASE FAMILY MEMBER"/>
    <property type="match status" value="1"/>
</dbReference>
<dbReference type="Gene3D" id="1.10.1280.10">
    <property type="entry name" value="Di-copper center containing domain from catechol oxidase"/>
    <property type="match status" value="1"/>
</dbReference>
<dbReference type="InterPro" id="IPR050316">
    <property type="entry name" value="Tyrosinase/Hemocyanin"/>
</dbReference>
<evidence type="ECO:0000256" key="7">
    <source>
        <dbReference type="ARBA" id="ARBA00022729"/>
    </source>
</evidence>
<evidence type="ECO:0000256" key="5">
    <source>
        <dbReference type="ARBA" id="ARBA00022692"/>
    </source>
</evidence>
<dbReference type="PROSITE" id="PS00497">
    <property type="entry name" value="TYROSINASE_1"/>
    <property type="match status" value="1"/>
</dbReference>
<evidence type="ECO:0000256" key="1">
    <source>
        <dbReference type="ARBA" id="ARBA00001973"/>
    </source>
</evidence>
<accession>A0A9D3PBP1</accession>
<evidence type="ECO:0000256" key="3">
    <source>
        <dbReference type="ARBA" id="ARBA00009928"/>
    </source>
</evidence>
<keyword evidence="20" id="KW-1185">Reference proteome</keyword>
<dbReference type="GO" id="GO:0046872">
    <property type="term" value="F:metal ion binding"/>
    <property type="evidence" value="ECO:0007669"/>
    <property type="project" value="UniProtKB-KW"/>
</dbReference>
<dbReference type="SUPFAM" id="SSF48056">
    <property type="entry name" value="Di-copper centre-containing domain"/>
    <property type="match status" value="1"/>
</dbReference>
<evidence type="ECO:0000256" key="16">
    <source>
        <dbReference type="SAM" id="SignalP"/>
    </source>
</evidence>
<dbReference type="InterPro" id="IPR002227">
    <property type="entry name" value="Tyrosinase_Cu-bd"/>
</dbReference>
<dbReference type="GO" id="GO:0033162">
    <property type="term" value="C:melanosome membrane"/>
    <property type="evidence" value="ECO:0007669"/>
    <property type="project" value="UniProtKB-SubCell"/>
</dbReference>
<reference evidence="19" key="1">
    <citation type="submission" date="2021-01" db="EMBL/GenBank/DDBJ databases">
        <authorList>
            <person name="Zahm M."/>
            <person name="Roques C."/>
            <person name="Cabau C."/>
            <person name="Klopp C."/>
            <person name="Donnadieu C."/>
            <person name="Jouanno E."/>
            <person name="Lampietro C."/>
            <person name="Louis A."/>
            <person name="Herpin A."/>
            <person name="Echchiki A."/>
            <person name="Berthelot C."/>
            <person name="Parey E."/>
            <person name="Roest-Crollius H."/>
            <person name="Braasch I."/>
            <person name="Postlethwait J."/>
            <person name="Bobe J."/>
            <person name="Montfort J."/>
            <person name="Bouchez O."/>
            <person name="Begum T."/>
            <person name="Mejri S."/>
            <person name="Adams A."/>
            <person name="Chen W.-J."/>
            <person name="Guiguen Y."/>
        </authorList>
    </citation>
    <scope>NUCLEOTIDE SEQUENCE</scope>
    <source>
        <strain evidence="19">YG-15Mar2019-1</strain>
        <tissue evidence="19">Brain</tissue>
    </source>
</reference>
<evidence type="ECO:0000313" key="19">
    <source>
        <dbReference type="EMBL" id="KAG7455489.1"/>
    </source>
</evidence>
<dbReference type="EMBL" id="JAFDVH010000024">
    <property type="protein sequence ID" value="KAG7455489.1"/>
    <property type="molecule type" value="Genomic_DNA"/>
</dbReference>
<keyword evidence="6" id="KW-0479">Metal-binding</keyword>
<dbReference type="EC" id="1.14.18.1" evidence="4"/>
<evidence type="ECO:0000256" key="11">
    <source>
        <dbReference type="ARBA" id="ARBA00023101"/>
    </source>
</evidence>
<evidence type="ECO:0000259" key="17">
    <source>
        <dbReference type="PROSITE" id="PS00497"/>
    </source>
</evidence>
<dbReference type="GO" id="GO:0043473">
    <property type="term" value="P:pigmentation"/>
    <property type="evidence" value="ECO:0007669"/>
    <property type="project" value="TreeGrafter"/>
</dbReference>
<dbReference type="AlphaFoldDB" id="A0A9D3PBP1"/>
<keyword evidence="5" id="KW-0812">Transmembrane</keyword>
<evidence type="ECO:0000256" key="9">
    <source>
        <dbReference type="ARBA" id="ARBA00023008"/>
    </source>
</evidence>
<comment type="subcellular location">
    <subcellularLocation>
        <location evidence="2">Melanosome membrane</location>
        <topology evidence="2">Single-pass type I membrane protein</topology>
    </subcellularLocation>
</comment>
<dbReference type="OrthoDB" id="6132182at2759"/>
<evidence type="ECO:0000256" key="12">
    <source>
        <dbReference type="ARBA" id="ARBA00023136"/>
    </source>
</evidence>
<dbReference type="PRINTS" id="PR00092">
    <property type="entry name" value="TYROSINASE"/>
</dbReference>
<evidence type="ECO:0000256" key="4">
    <source>
        <dbReference type="ARBA" id="ARBA00011906"/>
    </source>
</evidence>
<dbReference type="GO" id="GO:0042438">
    <property type="term" value="P:melanin biosynthetic process"/>
    <property type="evidence" value="ECO:0007669"/>
    <property type="project" value="UniProtKB-KW"/>
</dbReference>
<evidence type="ECO:0000256" key="15">
    <source>
        <dbReference type="ARBA" id="ARBA00042251"/>
    </source>
</evidence>
<dbReference type="Proteomes" id="UP001046870">
    <property type="component" value="Chromosome 24"/>
</dbReference>
<keyword evidence="12" id="KW-0472">Membrane</keyword>
<keyword evidence="9" id="KW-0186">Copper</keyword>
<evidence type="ECO:0000259" key="18">
    <source>
        <dbReference type="PROSITE" id="PS00498"/>
    </source>
</evidence>
<name>A0A9D3PBP1_MEGAT</name>
<feature type="signal peptide" evidence="16">
    <location>
        <begin position="1"/>
        <end position="21"/>
    </location>
</feature>
<protein>
    <recommendedName>
        <fullName evidence="14">Tyrosinase</fullName>
        <ecNumber evidence="4">1.14.18.1</ecNumber>
    </recommendedName>
    <alternativeName>
        <fullName evidence="15">Monophenol monooxygenase</fullName>
    </alternativeName>
</protein>
<evidence type="ECO:0000256" key="8">
    <source>
        <dbReference type="ARBA" id="ARBA00023002"/>
    </source>
</evidence>
<evidence type="ECO:0000256" key="13">
    <source>
        <dbReference type="ARBA" id="ARBA00023180"/>
    </source>
</evidence>
<comment type="similarity">
    <text evidence="3">Belongs to the tyrosinase family.</text>
</comment>
<dbReference type="PANTHER" id="PTHR11474:SF124">
    <property type="entry name" value="TYROSINASE"/>
    <property type="match status" value="1"/>
</dbReference>
<evidence type="ECO:0000313" key="20">
    <source>
        <dbReference type="Proteomes" id="UP001046870"/>
    </source>
</evidence>
<feature type="domain" description="Tyrosinase copper-binding" evidence="17">
    <location>
        <begin position="59"/>
        <end position="76"/>
    </location>
</feature>
<evidence type="ECO:0000256" key="6">
    <source>
        <dbReference type="ARBA" id="ARBA00022723"/>
    </source>
</evidence>
<dbReference type="GO" id="GO:0004503">
    <property type="term" value="F:tyrosinase activity"/>
    <property type="evidence" value="ECO:0007669"/>
    <property type="project" value="UniProtKB-EC"/>
</dbReference>
<keyword evidence="7 16" id="KW-0732">Signal</keyword>
<proteinExistence type="inferred from homology"/>
<feature type="domain" description="Tyrosinase copper-binding" evidence="18">
    <location>
        <begin position="240"/>
        <end position="251"/>
    </location>
</feature>
<comment type="caution">
    <text evidence="19">The sequence shown here is derived from an EMBL/GenBank/DDBJ whole genome shotgun (WGS) entry which is preliminary data.</text>
</comment>
<evidence type="ECO:0000256" key="10">
    <source>
        <dbReference type="ARBA" id="ARBA00023033"/>
    </source>
</evidence>
<sequence length="307" mass="35203">MVQPRSVLPLLLLLLLAVTEAHIPRVCTTQQYRSLKRCCPDFEGSPCRAAAVGGKNAAHQGPTFPFWHRYYLLFMEREIRDLTGDEDFFIPYWDWTKTNHCNICTNDLMGDSPGGNISQESGFSRWQTVCTYDDEITSHAGYRKICAKPENDADIKYIQRSPGKNSESNALPTAEEVKMVLATEEYDTPPYNRRSENSFRNRLEGFDLSVNSKNLSDAMHNLVHDYLNGTVSQVPIAANDPIFMLHHAMIDKIFEEWLLKHPNMTYPISEEITPIQRADSLMRPFFPPVRNDHLVGYTAEELGYKYE</sequence>
<dbReference type="InterPro" id="IPR008922">
    <property type="entry name" value="Di-copper_centre_dom_sf"/>
</dbReference>
<keyword evidence="11" id="KW-0470">Melanin biosynthesis</keyword>
<dbReference type="Pfam" id="PF00264">
    <property type="entry name" value="Tyrosinase"/>
    <property type="match status" value="1"/>
</dbReference>
<comment type="cofactor">
    <cofactor evidence="1">
        <name>Cu(2+)</name>
        <dbReference type="ChEBI" id="CHEBI:29036"/>
    </cofactor>
</comment>
<feature type="chain" id="PRO_5038855068" description="Tyrosinase" evidence="16">
    <location>
        <begin position="22"/>
        <end position="307"/>
    </location>
</feature>